<dbReference type="Proteomes" id="UP000887576">
    <property type="component" value="Unplaced"/>
</dbReference>
<protein>
    <submittedName>
        <fullName evidence="2">USP domain-containing protein</fullName>
    </submittedName>
</protein>
<name>A0AC34QJH8_9BILA</name>
<proteinExistence type="predicted"/>
<reference evidence="2" key="1">
    <citation type="submission" date="2022-11" db="UniProtKB">
        <authorList>
            <consortium name="WormBaseParasite"/>
        </authorList>
    </citation>
    <scope>IDENTIFICATION</scope>
</reference>
<evidence type="ECO:0000313" key="2">
    <source>
        <dbReference type="WBParaSite" id="JU765_v2.g1688.t1"/>
    </source>
</evidence>
<sequence>MPPLPKWGGTRHANTCPVDHFLAACIIANQNGSLVRAIESTDRKTVFEDNLLGFLSSDLTNEKLVKKAKDIFMERVYGETNLFGSENERVLQYLKATQFSVYSTAVCEVCGEDAVSSPEDVLFISEIEKENVEEVITKLLQPQNAEITHFCCQKKVRFGTKKFSAAAPWLLPLRPLTPKVLADVSPTILADLPFNVKVKNDEEELEYELRACSFHSTGHFKALIRSPVGGCIYYDGMKQCYFGSFKKGLQQIGEEGCFLESIFYMRKMK</sequence>
<accession>A0AC34QJH8</accession>
<dbReference type="WBParaSite" id="JU765_v2.g1688.t1">
    <property type="protein sequence ID" value="JU765_v2.g1688.t1"/>
    <property type="gene ID" value="JU765_v2.g1688"/>
</dbReference>
<organism evidence="1 2">
    <name type="scientific">Panagrolaimus sp. JU765</name>
    <dbReference type="NCBI Taxonomy" id="591449"/>
    <lineage>
        <taxon>Eukaryota</taxon>
        <taxon>Metazoa</taxon>
        <taxon>Ecdysozoa</taxon>
        <taxon>Nematoda</taxon>
        <taxon>Chromadorea</taxon>
        <taxon>Rhabditida</taxon>
        <taxon>Tylenchina</taxon>
        <taxon>Panagrolaimomorpha</taxon>
        <taxon>Panagrolaimoidea</taxon>
        <taxon>Panagrolaimidae</taxon>
        <taxon>Panagrolaimus</taxon>
    </lineage>
</organism>
<evidence type="ECO:0000313" key="1">
    <source>
        <dbReference type="Proteomes" id="UP000887576"/>
    </source>
</evidence>